<dbReference type="EMBL" id="JACBZV010000006">
    <property type="protein sequence ID" value="NYJ12874.1"/>
    <property type="molecule type" value="Genomic_DNA"/>
</dbReference>
<evidence type="ECO:0000313" key="3">
    <source>
        <dbReference type="Proteomes" id="UP000517187"/>
    </source>
</evidence>
<dbReference type="EMBL" id="JACIIJ010000006">
    <property type="protein sequence ID" value="MBB6222037.1"/>
    <property type="molecule type" value="Genomic_DNA"/>
</dbReference>
<proteinExistence type="predicted"/>
<evidence type="ECO:0000313" key="4">
    <source>
        <dbReference type="Proteomes" id="UP000535276"/>
    </source>
</evidence>
<reference evidence="2 4" key="1">
    <citation type="submission" date="2020-07" db="EMBL/GenBank/DDBJ databases">
        <title>Genomic Encyclopedia of Type Strains, Phase IV (KMG-V): Genome sequencing to study the core and pangenomes of soil and plant-associated prokaryotes.</title>
        <authorList>
            <person name="Whitman W."/>
        </authorList>
    </citation>
    <scope>NUCLEOTIDE SEQUENCE [LARGE SCALE GENOMIC DNA]</scope>
    <source>
        <strain evidence="1 3">SEMIA 4011</strain>
        <strain evidence="2 4">SEMIA 4052</strain>
    </source>
</reference>
<comment type="caution">
    <text evidence="2">The sequence shown here is derived from an EMBL/GenBank/DDBJ whole genome shotgun (WGS) entry which is preliminary data.</text>
</comment>
<evidence type="ECO:0000313" key="2">
    <source>
        <dbReference type="EMBL" id="NYJ12874.1"/>
    </source>
</evidence>
<organism evidence="2 4">
    <name type="scientific">Rhizobium leguminosarum</name>
    <dbReference type="NCBI Taxonomy" id="384"/>
    <lineage>
        <taxon>Bacteria</taxon>
        <taxon>Pseudomonadati</taxon>
        <taxon>Pseudomonadota</taxon>
        <taxon>Alphaproteobacteria</taxon>
        <taxon>Hyphomicrobiales</taxon>
        <taxon>Rhizobiaceae</taxon>
        <taxon>Rhizobium/Agrobacterium group</taxon>
        <taxon>Rhizobium</taxon>
    </lineage>
</organism>
<protein>
    <submittedName>
        <fullName evidence="2">Uncharacterized small protein (DUF1192 family)</fullName>
    </submittedName>
</protein>
<sequence>MSFIDDDRPQKKTAHEIGADLSMLSVDELKARVDLLKAEIARLEAEATRKASGRQAAESFFRS</sequence>
<gene>
    <name evidence="1" type="ORF">GGE66_003016</name>
    <name evidence="2" type="ORF">GGI64_003948</name>
</gene>
<accession>A0A7Z0IZP8</accession>
<evidence type="ECO:0000313" key="1">
    <source>
        <dbReference type="EMBL" id="MBB6222037.1"/>
    </source>
</evidence>
<dbReference type="Pfam" id="PF06698">
    <property type="entry name" value="DUF1192"/>
    <property type="match status" value="1"/>
</dbReference>
<dbReference type="InterPro" id="IPR009579">
    <property type="entry name" value="DUF1192"/>
</dbReference>
<dbReference type="Proteomes" id="UP000517187">
    <property type="component" value="Unassembled WGS sequence"/>
</dbReference>
<dbReference type="RefSeq" id="WP_003590285.1">
    <property type="nucleotide sequence ID" value="NZ_JACBZV010000006.1"/>
</dbReference>
<name>A0A7Z0IZP8_RHILE</name>
<dbReference type="AlphaFoldDB" id="A0A7Z0IZP8"/>
<dbReference type="Proteomes" id="UP000535276">
    <property type="component" value="Unassembled WGS sequence"/>
</dbReference>